<evidence type="ECO:0000313" key="3">
    <source>
        <dbReference type="Proteomes" id="UP001465755"/>
    </source>
</evidence>
<protein>
    <submittedName>
        <fullName evidence="2">Uncharacterized protein</fullName>
    </submittedName>
</protein>
<reference evidence="2 3" key="1">
    <citation type="journal article" date="2024" name="Nat. Commun.">
        <title>Phylogenomics reveals the evolutionary origins of lichenization in chlorophyte algae.</title>
        <authorList>
            <person name="Puginier C."/>
            <person name="Libourel C."/>
            <person name="Otte J."/>
            <person name="Skaloud P."/>
            <person name="Haon M."/>
            <person name="Grisel S."/>
            <person name="Petersen M."/>
            <person name="Berrin J.G."/>
            <person name="Delaux P.M."/>
            <person name="Dal Grande F."/>
            <person name="Keller J."/>
        </authorList>
    </citation>
    <scope>NUCLEOTIDE SEQUENCE [LARGE SCALE GENOMIC DNA]</scope>
    <source>
        <strain evidence="2 3">SAG 2036</strain>
    </source>
</reference>
<keyword evidence="3" id="KW-1185">Reference proteome</keyword>
<feature type="compositionally biased region" description="Basic residues" evidence="1">
    <location>
        <begin position="155"/>
        <end position="167"/>
    </location>
</feature>
<sequence>MSSPSEASEENEYERQRAERIKRNQAMLAQLQVRELAQAVEAVAPVAINAAAEAARRLAVNAKLVTSSGALRRSDRAATAVTTQRLAKAQSSDESASASDTGDSSEQEMSKRKSKGSALEAAVYDPADESSDDSASSSDEDSSDGNEKTAPAKGSKAKGKGSRKSKAKPPAEDEIDDLFQQLQPANGCLTPHGLCGVADQMLTEGTDVGECRALLNFAGRWSGCAPAQLNVEHFAKLISHLYD</sequence>
<organism evidence="2 3">
    <name type="scientific">Symbiochloris irregularis</name>
    <dbReference type="NCBI Taxonomy" id="706552"/>
    <lineage>
        <taxon>Eukaryota</taxon>
        <taxon>Viridiplantae</taxon>
        <taxon>Chlorophyta</taxon>
        <taxon>core chlorophytes</taxon>
        <taxon>Trebouxiophyceae</taxon>
        <taxon>Trebouxiales</taxon>
        <taxon>Trebouxiaceae</taxon>
        <taxon>Symbiochloris</taxon>
    </lineage>
</organism>
<feature type="compositionally biased region" description="Low complexity" evidence="1">
    <location>
        <begin position="89"/>
        <end position="104"/>
    </location>
</feature>
<feature type="region of interest" description="Disordered" evidence="1">
    <location>
        <begin position="65"/>
        <end position="172"/>
    </location>
</feature>
<comment type="caution">
    <text evidence="2">The sequence shown here is derived from an EMBL/GenBank/DDBJ whole genome shotgun (WGS) entry which is preliminary data.</text>
</comment>
<gene>
    <name evidence="2" type="ORF">WJX73_007305</name>
</gene>
<dbReference type="Proteomes" id="UP001465755">
    <property type="component" value="Unassembled WGS sequence"/>
</dbReference>
<evidence type="ECO:0000256" key="1">
    <source>
        <dbReference type="SAM" id="MobiDB-lite"/>
    </source>
</evidence>
<dbReference type="AlphaFoldDB" id="A0AAW1P0B1"/>
<proteinExistence type="predicted"/>
<evidence type="ECO:0000313" key="2">
    <source>
        <dbReference type="EMBL" id="KAK9803226.1"/>
    </source>
</evidence>
<dbReference type="EMBL" id="JALJOQ010000061">
    <property type="protein sequence ID" value="KAK9803226.1"/>
    <property type="molecule type" value="Genomic_DNA"/>
</dbReference>
<name>A0AAW1P0B1_9CHLO</name>
<feature type="compositionally biased region" description="Acidic residues" evidence="1">
    <location>
        <begin position="126"/>
        <end position="144"/>
    </location>
</feature>
<accession>A0AAW1P0B1</accession>